<dbReference type="AlphaFoldDB" id="A0A554LLA9"/>
<sequence length="227" mass="24714">MTYNSQPDQTNRLEAQPVVKAPAESLAPLDGIPTSETIVSPNPASAKPMPIPVVNRNQSNINHHQISKTFWVFLGLIIIGSGLTYVLLFTSIGSMAGINNSTTQTEESVTTENAAIETTSLDLTTIVGRDSQRKTDLMSLNDALEKYYLANNSYPISDEVEHITSTSATGIALSPTYISTIPIDPNGEYWYGYKSDGITYMLSGRLEDTTDPLATLENGMAIYRISK</sequence>
<evidence type="ECO:0000256" key="1">
    <source>
        <dbReference type="SAM" id="Phobius"/>
    </source>
</evidence>
<organism evidence="2 3">
    <name type="scientific">Candidatus Berkelbacteria bacterium Licking1014_85</name>
    <dbReference type="NCBI Taxonomy" id="2017148"/>
    <lineage>
        <taxon>Bacteria</taxon>
        <taxon>Candidatus Berkelbacteria</taxon>
    </lineage>
</organism>
<name>A0A554LLA9_9BACT</name>
<protein>
    <recommendedName>
        <fullName evidence="4">Type II secretion system protein GspG C-terminal domain-containing protein</fullName>
    </recommendedName>
</protein>
<keyword evidence="1" id="KW-0472">Membrane</keyword>
<evidence type="ECO:0000313" key="2">
    <source>
        <dbReference type="EMBL" id="TSC93655.1"/>
    </source>
</evidence>
<keyword evidence="1" id="KW-0812">Transmembrane</keyword>
<reference evidence="2 3" key="1">
    <citation type="submission" date="2017-07" db="EMBL/GenBank/DDBJ databases">
        <title>Mechanisms for carbon and nitrogen cycling indicate functional differentiation within the Candidate Phyla Radiation.</title>
        <authorList>
            <person name="Danczak R.E."/>
            <person name="Johnston M.D."/>
            <person name="Kenah C."/>
            <person name="Slattery M."/>
            <person name="Wrighton K.C."/>
            <person name="Wilkins M.J."/>
        </authorList>
    </citation>
    <scope>NUCLEOTIDE SEQUENCE [LARGE SCALE GENOMIC DNA]</scope>
    <source>
        <strain evidence="2">Licking1014_85</strain>
    </source>
</reference>
<keyword evidence="1" id="KW-1133">Transmembrane helix</keyword>
<dbReference type="SUPFAM" id="SSF54523">
    <property type="entry name" value="Pili subunits"/>
    <property type="match status" value="1"/>
</dbReference>
<dbReference type="Proteomes" id="UP000315589">
    <property type="component" value="Unassembled WGS sequence"/>
</dbReference>
<accession>A0A554LLA9</accession>
<proteinExistence type="predicted"/>
<comment type="caution">
    <text evidence="2">The sequence shown here is derived from an EMBL/GenBank/DDBJ whole genome shotgun (WGS) entry which is preliminary data.</text>
</comment>
<dbReference type="Gene3D" id="3.30.700.10">
    <property type="entry name" value="Glycoprotein, Type 4 Pilin"/>
    <property type="match status" value="1"/>
</dbReference>
<evidence type="ECO:0000313" key="3">
    <source>
        <dbReference type="Proteomes" id="UP000315589"/>
    </source>
</evidence>
<dbReference type="EMBL" id="VMGI01000016">
    <property type="protein sequence ID" value="TSC93655.1"/>
    <property type="molecule type" value="Genomic_DNA"/>
</dbReference>
<feature type="transmembrane region" description="Helical" evidence="1">
    <location>
        <begin position="70"/>
        <end position="92"/>
    </location>
</feature>
<gene>
    <name evidence="2" type="ORF">CEN91_166</name>
</gene>
<evidence type="ECO:0008006" key="4">
    <source>
        <dbReference type="Google" id="ProtNLM"/>
    </source>
</evidence>
<dbReference type="InterPro" id="IPR045584">
    <property type="entry name" value="Pilin-like"/>
</dbReference>